<keyword evidence="2" id="KW-0564">Palmitate</keyword>
<evidence type="ECO:0000256" key="1">
    <source>
        <dbReference type="ARBA" id="ARBA00007613"/>
    </source>
</evidence>
<dbReference type="Gene3D" id="1.20.1600.10">
    <property type="entry name" value="Outer membrane efflux proteins (OEP)"/>
    <property type="match status" value="1"/>
</dbReference>
<dbReference type="PANTHER" id="PTHR30203:SF30">
    <property type="entry name" value="OUTER MEMBRANE PROTEIN-RELATED"/>
    <property type="match status" value="1"/>
</dbReference>
<keyword evidence="3" id="KW-0175">Coiled coil</keyword>
<comment type="similarity">
    <text evidence="1 2">Belongs to the outer membrane factor (OMF) (TC 1.B.17) family.</text>
</comment>
<evidence type="ECO:0000256" key="2">
    <source>
        <dbReference type="RuleBase" id="RU362097"/>
    </source>
</evidence>
<dbReference type="SUPFAM" id="SSF56954">
    <property type="entry name" value="Outer membrane efflux proteins (OEP)"/>
    <property type="match status" value="1"/>
</dbReference>
<keyword evidence="2" id="KW-0812">Transmembrane</keyword>
<reference evidence="4 5" key="1">
    <citation type="submission" date="2020-05" db="EMBL/GenBank/DDBJ databases">
        <title>Complete genome sequence of Deefgea sp. D17.</title>
        <authorList>
            <person name="Bae J.-W."/>
            <person name="Han J.E."/>
        </authorList>
    </citation>
    <scope>NUCLEOTIDE SEQUENCE [LARGE SCALE GENOMIC DNA]</scope>
    <source>
        <strain evidence="4 5">D17</strain>
    </source>
</reference>
<keyword evidence="2" id="KW-0449">Lipoprotein</keyword>
<keyword evidence="2" id="KW-1134">Transmembrane beta strand</keyword>
<dbReference type="EMBL" id="CP054143">
    <property type="protein sequence ID" value="QKJ67704.1"/>
    <property type="molecule type" value="Genomic_DNA"/>
</dbReference>
<dbReference type="PROSITE" id="PS51257">
    <property type="entry name" value="PROKAR_LIPOPROTEIN"/>
    <property type="match status" value="1"/>
</dbReference>
<dbReference type="NCBIfam" id="TIGR01845">
    <property type="entry name" value="outer_NodT"/>
    <property type="match status" value="1"/>
</dbReference>
<dbReference type="Pfam" id="PF02321">
    <property type="entry name" value="OEP"/>
    <property type="match status" value="2"/>
</dbReference>
<dbReference type="RefSeq" id="WP_173534205.1">
    <property type="nucleotide sequence ID" value="NZ_CP054143.1"/>
</dbReference>
<evidence type="ECO:0000256" key="3">
    <source>
        <dbReference type="SAM" id="Coils"/>
    </source>
</evidence>
<dbReference type="GO" id="GO:0005886">
    <property type="term" value="C:plasma membrane"/>
    <property type="evidence" value="ECO:0007669"/>
    <property type="project" value="UniProtKB-SubCell"/>
</dbReference>
<protein>
    <submittedName>
        <fullName evidence="4">Efflux transporter outer membrane subunit</fullName>
    </submittedName>
</protein>
<evidence type="ECO:0000313" key="4">
    <source>
        <dbReference type="EMBL" id="QKJ67704.1"/>
    </source>
</evidence>
<dbReference type="InterPro" id="IPR010131">
    <property type="entry name" value="MdtP/NodT-like"/>
</dbReference>
<evidence type="ECO:0000313" key="5">
    <source>
        <dbReference type="Proteomes" id="UP000504844"/>
    </source>
</evidence>
<keyword evidence="2" id="KW-0732">Signal</keyword>
<comment type="subcellular location">
    <subcellularLocation>
        <location evidence="2">Cell membrane</location>
        <topology evidence="2">Lipid-anchor</topology>
    </subcellularLocation>
</comment>
<feature type="chain" id="PRO_5027154447" evidence="2">
    <location>
        <begin position="19"/>
        <end position="464"/>
    </location>
</feature>
<dbReference type="GO" id="GO:0015562">
    <property type="term" value="F:efflux transmembrane transporter activity"/>
    <property type="evidence" value="ECO:0007669"/>
    <property type="project" value="InterPro"/>
</dbReference>
<sequence>MLKTILSLSVALAFTGCAFTPDNVLPKTELPTAMEAKVSVEKNWWTQFNDPVLNQLVATALQNSQNLALVTAKVDEARARLGIADSAKLPRIDLSGRGARAQASQNSTGLDLPPSNNFQLAGQASWEIDFWGRVRNTATAAQQDLMAVEYNRDAAILALTTEVTQNYFNLRALDAQLEITKHTVQSRFEAYDLQQKRYRGGVTSELDVKQAEVELANARSNLPDFKEAIARLESALSVLVGQSPRAMMEQGIGRGKSISELQINNEIPDQLSSELLLQRPDIAQAEANLLATRARVQVARAAYFPRISLTGLLGVQSNSLDTLFNQGTRGWSFAGDLAMPLFNGGLTAAQIDQAKAQEKQAVAQYQLAIQTAFAETRSSLIVNQTVQAKTGFEQTQVSALKQQLKLATLRYDNGYSSYLEVLDAQRSLFNSQLNLVKAQRNQINARVELYKALGGGWSKTPTPQ</sequence>
<dbReference type="KEGG" id="dee:HQN60_13810"/>
<dbReference type="Gene3D" id="2.20.200.10">
    <property type="entry name" value="Outer membrane efflux proteins (OEP)"/>
    <property type="match status" value="1"/>
</dbReference>
<keyword evidence="5" id="KW-1185">Reference proteome</keyword>
<feature type="signal peptide" evidence="2">
    <location>
        <begin position="1"/>
        <end position="18"/>
    </location>
</feature>
<organism evidence="4 5">
    <name type="scientific">Deefgea piscis</name>
    <dbReference type="NCBI Taxonomy" id="2739061"/>
    <lineage>
        <taxon>Bacteria</taxon>
        <taxon>Pseudomonadati</taxon>
        <taxon>Pseudomonadota</taxon>
        <taxon>Betaproteobacteria</taxon>
        <taxon>Neisseriales</taxon>
        <taxon>Chitinibacteraceae</taxon>
        <taxon>Deefgea</taxon>
    </lineage>
</organism>
<feature type="coiled-coil region" evidence="3">
    <location>
        <begin position="208"/>
        <end position="235"/>
    </location>
</feature>
<dbReference type="InterPro" id="IPR003423">
    <property type="entry name" value="OMP_efflux"/>
</dbReference>
<name>A0A6M8SUB1_9NEIS</name>
<dbReference type="PANTHER" id="PTHR30203">
    <property type="entry name" value="OUTER MEMBRANE CATION EFFLUX PROTEIN"/>
    <property type="match status" value="1"/>
</dbReference>
<keyword evidence="2" id="KW-0472">Membrane</keyword>
<dbReference type="Proteomes" id="UP000504844">
    <property type="component" value="Chromosome"/>
</dbReference>
<proteinExistence type="inferred from homology"/>
<dbReference type="AlphaFoldDB" id="A0A6M8SUB1"/>
<accession>A0A6M8SUB1</accession>
<gene>
    <name evidence="4" type="ORF">HQN60_13810</name>
</gene>